<organism evidence="1">
    <name type="scientific">marine metagenome</name>
    <dbReference type="NCBI Taxonomy" id="408172"/>
    <lineage>
        <taxon>unclassified sequences</taxon>
        <taxon>metagenomes</taxon>
        <taxon>ecological metagenomes</taxon>
    </lineage>
</organism>
<sequence>MNVTSKITTVDGSTITVDLSRNREIHEQAVASGRLGKNGLPLEHGWISSQEQIVTIINTTAYLPMFVVAKIVDDVLKAFKKNMKDYQAFDAKRTAATGKKVVSAKKVKAVKKTAA</sequence>
<dbReference type="EMBL" id="UINC01008671">
    <property type="protein sequence ID" value="SVA38997.1"/>
    <property type="molecule type" value="Genomic_DNA"/>
</dbReference>
<name>A0A381VH65_9ZZZZ</name>
<protein>
    <submittedName>
        <fullName evidence="1">Uncharacterized protein</fullName>
    </submittedName>
</protein>
<gene>
    <name evidence="1" type="ORF">METZ01_LOCUS91851</name>
</gene>
<evidence type="ECO:0000313" key="1">
    <source>
        <dbReference type="EMBL" id="SVA38997.1"/>
    </source>
</evidence>
<reference evidence="1" key="1">
    <citation type="submission" date="2018-05" db="EMBL/GenBank/DDBJ databases">
        <authorList>
            <person name="Lanie J.A."/>
            <person name="Ng W.-L."/>
            <person name="Kazmierczak K.M."/>
            <person name="Andrzejewski T.M."/>
            <person name="Davidsen T.M."/>
            <person name="Wayne K.J."/>
            <person name="Tettelin H."/>
            <person name="Glass J.I."/>
            <person name="Rusch D."/>
            <person name="Podicherti R."/>
            <person name="Tsui H.-C.T."/>
            <person name="Winkler M.E."/>
        </authorList>
    </citation>
    <scope>NUCLEOTIDE SEQUENCE</scope>
</reference>
<dbReference type="AlphaFoldDB" id="A0A381VH65"/>
<proteinExistence type="predicted"/>
<accession>A0A381VH65</accession>